<keyword evidence="3 6" id="KW-0732">Signal</keyword>
<feature type="chain" id="PRO_5012271413" evidence="6">
    <location>
        <begin position="21"/>
        <end position="551"/>
    </location>
</feature>
<evidence type="ECO:0000256" key="2">
    <source>
        <dbReference type="ARBA" id="ARBA00006275"/>
    </source>
</evidence>
<dbReference type="PROSITE" id="PS51257">
    <property type="entry name" value="PROKAR_LIPOPROTEIN"/>
    <property type="match status" value="1"/>
</dbReference>
<dbReference type="EMBL" id="PDUD01000061">
    <property type="protein sequence ID" value="PHN01170.1"/>
    <property type="molecule type" value="Genomic_DNA"/>
</dbReference>
<dbReference type="Pfam" id="PF14322">
    <property type="entry name" value="SusD-like_3"/>
    <property type="match status" value="1"/>
</dbReference>
<gene>
    <name evidence="9" type="ORF">CRP01_38495</name>
</gene>
<dbReference type="Proteomes" id="UP000223913">
    <property type="component" value="Unassembled WGS sequence"/>
</dbReference>
<evidence type="ECO:0000313" key="9">
    <source>
        <dbReference type="EMBL" id="PHN01170.1"/>
    </source>
</evidence>
<comment type="subcellular location">
    <subcellularLocation>
        <location evidence="1">Cell outer membrane</location>
    </subcellularLocation>
</comment>
<name>A0A2D0MYA9_FLAN2</name>
<evidence type="ECO:0000256" key="1">
    <source>
        <dbReference type="ARBA" id="ARBA00004442"/>
    </source>
</evidence>
<dbReference type="Gene3D" id="1.25.40.390">
    <property type="match status" value="1"/>
</dbReference>
<dbReference type="OrthoDB" id="5694214at2"/>
<comment type="caution">
    <text evidence="9">The sequence shown here is derived from an EMBL/GenBank/DDBJ whole genome shotgun (WGS) entry which is preliminary data.</text>
</comment>
<keyword evidence="10" id="KW-1185">Reference proteome</keyword>
<dbReference type="InterPro" id="IPR033985">
    <property type="entry name" value="SusD-like_N"/>
</dbReference>
<accession>A0A2D0MYA9</accession>
<evidence type="ECO:0000256" key="5">
    <source>
        <dbReference type="ARBA" id="ARBA00023237"/>
    </source>
</evidence>
<dbReference type="Pfam" id="PF07980">
    <property type="entry name" value="SusD_RagB"/>
    <property type="match status" value="1"/>
</dbReference>
<evidence type="ECO:0000256" key="6">
    <source>
        <dbReference type="SAM" id="SignalP"/>
    </source>
</evidence>
<evidence type="ECO:0000256" key="4">
    <source>
        <dbReference type="ARBA" id="ARBA00023136"/>
    </source>
</evidence>
<organism evidence="9 10">
    <name type="scientific">Flavilitoribacter nigricans (strain ATCC 23147 / DSM 23189 / NBRC 102662 / NCIMB 1420 / SS-2)</name>
    <name type="common">Lewinella nigricans</name>
    <dbReference type="NCBI Taxonomy" id="1122177"/>
    <lineage>
        <taxon>Bacteria</taxon>
        <taxon>Pseudomonadati</taxon>
        <taxon>Bacteroidota</taxon>
        <taxon>Saprospiria</taxon>
        <taxon>Saprospirales</taxon>
        <taxon>Lewinellaceae</taxon>
        <taxon>Flavilitoribacter</taxon>
    </lineage>
</organism>
<feature type="signal peptide" evidence="6">
    <location>
        <begin position="1"/>
        <end position="20"/>
    </location>
</feature>
<feature type="domain" description="SusD-like N-terminal" evidence="8">
    <location>
        <begin position="23"/>
        <end position="220"/>
    </location>
</feature>
<keyword evidence="4" id="KW-0472">Membrane</keyword>
<dbReference type="AlphaFoldDB" id="A0A2D0MYA9"/>
<sequence length="551" mass="61897">MNYSKYITLLAFLLFSSACSKEFLEIVPQDRTTPENFYNSESNIRASTAAMYSLPWFDFNANLFWLAGDLMAGNLYYTYDQQGQFMFNTFNSGNAHLLNGYKSLYRVVAYANSIITDVPDIAPGFGVSEEVINAALGEARFMRAAAYFFIAEYWGEAPIIENSKDLIASNEVLLPKNFRTDLYEFMRRDLEFAAANLPETDEPGRVTSWAAKGLLAKLHLTMASDLDDADSAANFTKAKELAADVIENSGLSLMPNYADLFKIPNNNSGESLFALQWIEGSYGTGNNRQAQWARSSRITGITEAWGGGISATYDLIQAVEEGDKRRSAIYMTAGDFYPEMNTDEGGYLYEIAYRDPGNPDVILEFAAPVLNNTKKYIVGSFEDTNGGVTTNQATRLNSYVLRLADVYLIYAEATLGAAESTSDAQALDYVNTIRDRAGLEPLSSLTFLDILRERRVEFALEQQYWFDIKRYYYRAPQEALAMLNAQQRAYTYQMDWNNIPNPDPTNIDHYILVPPETPVTFSESQIFLPLPAAEVVSNPLLAQEAERYDFQ</sequence>
<reference evidence="9 10" key="1">
    <citation type="submission" date="2017-10" db="EMBL/GenBank/DDBJ databases">
        <title>The draft genome sequence of Lewinella nigricans NBRC 102662.</title>
        <authorList>
            <person name="Wang K."/>
        </authorList>
    </citation>
    <scope>NUCLEOTIDE SEQUENCE [LARGE SCALE GENOMIC DNA]</scope>
    <source>
        <strain evidence="9 10">NBRC 102662</strain>
    </source>
</reference>
<protein>
    <submittedName>
        <fullName evidence="9">RagB/SusD family nutrient uptake outer membrane protein</fullName>
    </submittedName>
</protein>
<dbReference type="SUPFAM" id="SSF48452">
    <property type="entry name" value="TPR-like"/>
    <property type="match status" value="1"/>
</dbReference>
<evidence type="ECO:0000256" key="3">
    <source>
        <dbReference type="ARBA" id="ARBA00022729"/>
    </source>
</evidence>
<evidence type="ECO:0000313" key="10">
    <source>
        <dbReference type="Proteomes" id="UP000223913"/>
    </source>
</evidence>
<dbReference type="InterPro" id="IPR011990">
    <property type="entry name" value="TPR-like_helical_dom_sf"/>
</dbReference>
<dbReference type="RefSeq" id="WP_099155430.1">
    <property type="nucleotide sequence ID" value="NZ_PDUD01000061.1"/>
</dbReference>
<proteinExistence type="inferred from homology"/>
<dbReference type="InterPro" id="IPR012944">
    <property type="entry name" value="SusD_RagB_dom"/>
</dbReference>
<evidence type="ECO:0000259" key="7">
    <source>
        <dbReference type="Pfam" id="PF07980"/>
    </source>
</evidence>
<keyword evidence="5" id="KW-0998">Cell outer membrane</keyword>
<feature type="domain" description="RagB/SusD" evidence="7">
    <location>
        <begin position="248"/>
        <end position="543"/>
    </location>
</feature>
<comment type="similarity">
    <text evidence="2">Belongs to the SusD family.</text>
</comment>
<evidence type="ECO:0000259" key="8">
    <source>
        <dbReference type="Pfam" id="PF14322"/>
    </source>
</evidence>
<dbReference type="GO" id="GO:0009279">
    <property type="term" value="C:cell outer membrane"/>
    <property type="evidence" value="ECO:0007669"/>
    <property type="project" value="UniProtKB-SubCell"/>
</dbReference>